<dbReference type="KEGG" id="mng:MNEG_3732"/>
<organism evidence="6 7">
    <name type="scientific">Monoraphidium neglectum</name>
    <dbReference type="NCBI Taxonomy" id="145388"/>
    <lineage>
        <taxon>Eukaryota</taxon>
        <taxon>Viridiplantae</taxon>
        <taxon>Chlorophyta</taxon>
        <taxon>core chlorophytes</taxon>
        <taxon>Chlorophyceae</taxon>
        <taxon>CS clade</taxon>
        <taxon>Sphaeropleales</taxon>
        <taxon>Selenastraceae</taxon>
        <taxon>Monoraphidium</taxon>
    </lineage>
</organism>
<dbReference type="GO" id="GO:0032259">
    <property type="term" value="P:methylation"/>
    <property type="evidence" value="ECO:0007669"/>
    <property type="project" value="UniProtKB-KW"/>
</dbReference>
<dbReference type="GO" id="GO:0005634">
    <property type="term" value="C:nucleus"/>
    <property type="evidence" value="ECO:0007669"/>
    <property type="project" value="TreeGrafter"/>
</dbReference>
<dbReference type="PANTHER" id="PTHR12829">
    <property type="entry name" value="N6-ADENOSINE-METHYLTRANSFERASE"/>
    <property type="match status" value="1"/>
</dbReference>
<dbReference type="Pfam" id="PF05063">
    <property type="entry name" value="MT-A70"/>
    <property type="match status" value="1"/>
</dbReference>
<dbReference type="GO" id="GO:0001734">
    <property type="term" value="F:mRNA m(6)A methyltransferase activity"/>
    <property type="evidence" value="ECO:0007669"/>
    <property type="project" value="UniProtKB-EC"/>
</dbReference>
<dbReference type="OrthoDB" id="10262526at2759"/>
<dbReference type="STRING" id="145388.A0A0D2MUN9"/>
<evidence type="ECO:0000256" key="3">
    <source>
        <dbReference type="ARBA" id="ARBA00022679"/>
    </source>
</evidence>
<dbReference type="RefSeq" id="XP_013903241.1">
    <property type="nucleotide sequence ID" value="XM_014047787.1"/>
</dbReference>
<evidence type="ECO:0000256" key="5">
    <source>
        <dbReference type="ARBA" id="ARBA00048957"/>
    </source>
</evidence>
<proteinExistence type="predicted"/>
<gene>
    <name evidence="6" type="ORF">MNEG_3732</name>
</gene>
<accession>A0A0D2MUN9</accession>
<dbReference type="EC" id="2.1.1.348" evidence="1"/>
<sequence>MQSLDRPQWVTADVRHFDLTTLGKFQVIMADPPWEINQELPYGLMSDNEMRTMNLGALMDNGVIFLWVTARVLELGRELLERWGYLRVDELIWIKTNQLCQLSRRPPAFLG</sequence>
<keyword evidence="2 6" id="KW-0489">Methyltransferase</keyword>
<keyword evidence="7" id="KW-1185">Reference proteome</keyword>
<dbReference type="AlphaFoldDB" id="A0A0D2MUN9"/>
<keyword evidence="3 6" id="KW-0808">Transferase</keyword>
<reference evidence="6 7" key="1">
    <citation type="journal article" date="2013" name="BMC Genomics">
        <title>Reconstruction of the lipid metabolism for the microalga Monoraphidium neglectum from its genome sequence reveals characteristics suitable for biofuel production.</title>
        <authorList>
            <person name="Bogen C."/>
            <person name="Al-Dilaimi A."/>
            <person name="Albersmeier A."/>
            <person name="Wichmann J."/>
            <person name="Grundmann M."/>
            <person name="Rupp O."/>
            <person name="Lauersen K.J."/>
            <person name="Blifernez-Klassen O."/>
            <person name="Kalinowski J."/>
            <person name="Goesmann A."/>
            <person name="Mussgnug J.H."/>
            <person name="Kruse O."/>
        </authorList>
    </citation>
    <scope>NUCLEOTIDE SEQUENCE [LARGE SCALE GENOMIC DNA]</scope>
    <source>
        <strain evidence="6 7">SAG 48.87</strain>
    </source>
</reference>
<dbReference type="InterPro" id="IPR007757">
    <property type="entry name" value="MT-A70-like"/>
</dbReference>
<evidence type="ECO:0000256" key="1">
    <source>
        <dbReference type="ARBA" id="ARBA00012160"/>
    </source>
</evidence>
<dbReference type="Proteomes" id="UP000054498">
    <property type="component" value="Unassembled WGS sequence"/>
</dbReference>
<dbReference type="InterPro" id="IPR029063">
    <property type="entry name" value="SAM-dependent_MTases_sf"/>
</dbReference>
<dbReference type="GeneID" id="25736610"/>
<comment type="catalytic activity">
    <reaction evidence="5">
        <text>an adenosine in mRNA + S-adenosyl-L-methionine = an N(6)-methyladenosine in mRNA + S-adenosyl-L-homocysteine + H(+)</text>
        <dbReference type="Rhea" id="RHEA:55584"/>
        <dbReference type="Rhea" id="RHEA-COMP:12414"/>
        <dbReference type="Rhea" id="RHEA-COMP:12417"/>
        <dbReference type="ChEBI" id="CHEBI:15378"/>
        <dbReference type="ChEBI" id="CHEBI:57856"/>
        <dbReference type="ChEBI" id="CHEBI:59789"/>
        <dbReference type="ChEBI" id="CHEBI:74411"/>
        <dbReference type="ChEBI" id="CHEBI:74449"/>
        <dbReference type="EC" id="2.1.1.348"/>
    </reaction>
</comment>
<dbReference type="EMBL" id="KK100703">
    <property type="protein sequence ID" value="KIZ04222.1"/>
    <property type="molecule type" value="Genomic_DNA"/>
</dbReference>
<dbReference type="SUPFAM" id="SSF53335">
    <property type="entry name" value="S-adenosyl-L-methionine-dependent methyltransferases"/>
    <property type="match status" value="1"/>
</dbReference>
<name>A0A0D2MUN9_9CHLO</name>
<evidence type="ECO:0000313" key="7">
    <source>
        <dbReference type="Proteomes" id="UP000054498"/>
    </source>
</evidence>
<dbReference type="GO" id="GO:0036396">
    <property type="term" value="C:RNA N6-methyladenosine methyltransferase complex"/>
    <property type="evidence" value="ECO:0007669"/>
    <property type="project" value="TreeGrafter"/>
</dbReference>
<keyword evidence="4" id="KW-0949">S-adenosyl-L-methionine</keyword>
<protein>
    <recommendedName>
        <fullName evidence="1">mRNA m(6)A methyltransferase</fullName>
        <ecNumber evidence="1">2.1.1.348</ecNumber>
    </recommendedName>
</protein>
<dbReference type="PANTHER" id="PTHR12829:SF7">
    <property type="entry name" value="N6-ADENOSINE-METHYLTRANSFERASE CATALYTIC SUBUNIT"/>
    <property type="match status" value="1"/>
</dbReference>
<evidence type="ECO:0000256" key="4">
    <source>
        <dbReference type="ARBA" id="ARBA00022691"/>
    </source>
</evidence>
<evidence type="ECO:0000256" key="2">
    <source>
        <dbReference type="ARBA" id="ARBA00022603"/>
    </source>
</evidence>
<evidence type="ECO:0000313" key="6">
    <source>
        <dbReference type="EMBL" id="KIZ04222.1"/>
    </source>
</evidence>